<sequence>MNNIQYLNTITLFSSICLLGYSQYGYAAQIQTIDTQLPTMTLEAEKSSSMKTATGLDLSLKETPQSVSVIAEQTLKQQGGTSLADALKRTTGINVIRDSGRYRFQSRGFYIDQIEEDGLSSTVPGAASNPFRTASSSTELDIYDHIEVLRGATGLTQANSEPGGTINAVRKHPTEDFQMHGYLQGGRWNHARSMLDISGALNQNNRVRARTVAAIGHADSFKQDVSNDTALLYSVFDFDLTPATLLRWGAM</sequence>
<keyword evidence="3 7" id="KW-1134">Transmembrane beta strand</keyword>
<dbReference type="InterPro" id="IPR037066">
    <property type="entry name" value="Plug_dom_sf"/>
</dbReference>
<keyword evidence="2 7" id="KW-0813">Transport</keyword>
<keyword evidence="5 7" id="KW-0472">Membrane</keyword>
<dbReference type="GO" id="GO:0009279">
    <property type="term" value="C:cell outer membrane"/>
    <property type="evidence" value="ECO:0007669"/>
    <property type="project" value="UniProtKB-SubCell"/>
</dbReference>
<evidence type="ECO:0000256" key="4">
    <source>
        <dbReference type="ARBA" id="ARBA00022692"/>
    </source>
</evidence>
<evidence type="ECO:0000256" key="2">
    <source>
        <dbReference type="ARBA" id="ARBA00022448"/>
    </source>
</evidence>
<evidence type="ECO:0000256" key="3">
    <source>
        <dbReference type="ARBA" id="ARBA00022452"/>
    </source>
</evidence>
<reference evidence="9 10" key="1">
    <citation type="submission" date="2016-08" db="EMBL/GenBank/DDBJ databases">
        <title>Complete genome sequence of Acinetobacter baylyi strain GFJ2.</title>
        <authorList>
            <person name="Tabata M."/>
            <person name="Kuboki S."/>
            <person name="Gibu N."/>
            <person name="Kinouchi Y."/>
            <person name="Vangnai A."/>
            <person name="Kasai D."/>
            <person name="Fukuda M."/>
        </authorList>
    </citation>
    <scope>NUCLEOTIDE SEQUENCE [LARGE SCALE GENOMIC DNA]</scope>
    <source>
        <strain evidence="9 10">GFJ2</strain>
    </source>
</reference>
<evidence type="ECO:0000259" key="8">
    <source>
        <dbReference type="Pfam" id="PF07715"/>
    </source>
</evidence>
<dbReference type="Proteomes" id="UP000185674">
    <property type="component" value="Chromosome"/>
</dbReference>
<proteinExistence type="inferred from homology"/>
<dbReference type="InterPro" id="IPR039426">
    <property type="entry name" value="TonB-dep_rcpt-like"/>
</dbReference>
<dbReference type="STRING" id="487316.BEN76_15080"/>
<keyword evidence="6 7" id="KW-0998">Cell outer membrane</keyword>
<dbReference type="Gene3D" id="2.40.170.20">
    <property type="entry name" value="TonB-dependent receptor, beta-barrel domain"/>
    <property type="match status" value="1"/>
</dbReference>
<dbReference type="InterPro" id="IPR036942">
    <property type="entry name" value="Beta-barrel_TonB_sf"/>
</dbReference>
<evidence type="ECO:0000256" key="1">
    <source>
        <dbReference type="ARBA" id="ARBA00004571"/>
    </source>
</evidence>
<comment type="similarity">
    <text evidence="7">Belongs to the TonB-dependent receptor family.</text>
</comment>
<dbReference type="SUPFAM" id="SSF56935">
    <property type="entry name" value="Porins"/>
    <property type="match status" value="1"/>
</dbReference>
<dbReference type="EMBL" id="CP016896">
    <property type="protein sequence ID" value="APV37250.1"/>
    <property type="molecule type" value="Genomic_DNA"/>
</dbReference>
<dbReference type="Pfam" id="PF07715">
    <property type="entry name" value="Plug"/>
    <property type="match status" value="1"/>
</dbReference>
<comment type="subcellular location">
    <subcellularLocation>
        <location evidence="1 7">Cell outer membrane</location>
        <topology evidence="1 7">Multi-pass membrane protein</topology>
    </subcellularLocation>
</comment>
<dbReference type="PANTHER" id="PTHR32552:SF74">
    <property type="entry name" value="HYDROXAMATE SIDEROPHORE RECEPTOR FHUE"/>
    <property type="match status" value="1"/>
</dbReference>
<evidence type="ECO:0000256" key="6">
    <source>
        <dbReference type="ARBA" id="ARBA00023237"/>
    </source>
</evidence>
<feature type="domain" description="TonB-dependent receptor plug" evidence="8">
    <location>
        <begin position="60"/>
        <end position="165"/>
    </location>
</feature>
<organism evidence="9 10">
    <name type="scientific">Acinetobacter soli</name>
    <dbReference type="NCBI Taxonomy" id="487316"/>
    <lineage>
        <taxon>Bacteria</taxon>
        <taxon>Pseudomonadati</taxon>
        <taxon>Pseudomonadota</taxon>
        <taxon>Gammaproteobacteria</taxon>
        <taxon>Moraxellales</taxon>
        <taxon>Moraxellaceae</taxon>
        <taxon>Acinetobacter</taxon>
    </lineage>
</organism>
<dbReference type="InterPro" id="IPR012910">
    <property type="entry name" value="Plug_dom"/>
</dbReference>
<evidence type="ECO:0000313" key="9">
    <source>
        <dbReference type="EMBL" id="APV37250.1"/>
    </source>
</evidence>
<evidence type="ECO:0000256" key="7">
    <source>
        <dbReference type="PROSITE-ProRule" id="PRU01360"/>
    </source>
</evidence>
<evidence type="ECO:0000313" key="10">
    <source>
        <dbReference type="Proteomes" id="UP000185674"/>
    </source>
</evidence>
<protein>
    <recommendedName>
        <fullName evidence="8">TonB-dependent receptor plug domain-containing protein</fullName>
    </recommendedName>
</protein>
<dbReference type="GO" id="GO:0015344">
    <property type="term" value="F:siderophore uptake transmembrane transporter activity"/>
    <property type="evidence" value="ECO:0007669"/>
    <property type="project" value="TreeGrafter"/>
</dbReference>
<evidence type="ECO:0000256" key="5">
    <source>
        <dbReference type="ARBA" id="ARBA00023136"/>
    </source>
</evidence>
<name>A0A1P8ELZ4_9GAMM</name>
<dbReference type="KEGG" id="asol:BEN76_15080"/>
<dbReference type="Gene3D" id="2.170.130.10">
    <property type="entry name" value="TonB-dependent receptor, plug domain"/>
    <property type="match status" value="1"/>
</dbReference>
<accession>A0A1P8ELZ4</accession>
<dbReference type="PANTHER" id="PTHR32552">
    <property type="entry name" value="FERRICHROME IRON RECEPTOR-RELATED"/>
    <property type="match status" value="1"/>
</dbReference>
<dbReference type="RefSeq" id="WP_076033425.1">
    <property type="nucleotide sequence ID" value="NZ_CP016896.1"/>
</dbReference>
<gene>
    <name evidence="9" type="ORF">BEN76_15080</name>
</gene>
<keyword evidence="4 7" id="KW-0812">Transmembrane</keyword>
<dbReference type="AlphaFoldDB" id="A0A1P8ELZ4"/>
<dbReference type="PROSITE" id="PS52016">
    <property type="entry name" value="TONB_DEPENDENT_REC_3"/>
    <property type="match status" value="1"/>
</dbReference>